<feature type="non-terminal residue" evidence="1">
    <location>
        <position position="1"/>
    </location>
</feature>
<comment type="caution">
    <text evidence="1">The sequence shown here is derived from an EMBL/GenBank/DDBJ whole genome shotgun (WGS) entry which is preliminary data.</text>
</comment>
<accession>A0A8S4PPR4</accession>
<evidence type="ECO:0000313" key="1">
    <source>
        <dbReference type="EMBL" id="CAH1796231.1"/>
    </source>
</evidence>
<reference evidence="1" key="1">
    <citation type="submission" date="2022-03" db="EMBL/GenBank/DDBJ databases">
        <authorList>
            <person name="Martin C."/>
        </authorList>
    </citation>
    <scope>NUCLEOTIDE SEQUENCE</scope>
</reference>
<dbReference type="AlphaFoldDB" id="A0A8S4PPR4"/>
<dbReference type="Proteomes" id="UP000749559">
    <property type="component" value="Unassembled WGS sequence"/>
</dbReference>
<dbReference type="EMBL" id="CAIIXF020000010">
    <property type="protein sequence ID" value="CAH1796231.1"/>
    <property type="molecule type" value="Genomic_DNA"/>
</dbReference>
<protein>
    <submittedName>
        <fullName evidence="1">Uncharacterized protein</fullName>
    </submittedName>
</protein>
<proteinExistence type="predicted"/>
<evidence type="ECO:0000313" key="2">
    <source>
        <dbReference type="Proteomes" id="UP000749559"/>
    </source>
</evidence>
<organism evidence="1 2">
    <name type="scientific">Owenia fusiformis</name>
    <name type="common">Polychaete worm</name>
    <dbReference type="NCBI Taxonomy" id="6347"/>
    <lineage>
        <taxon>Eukaryota</taxon>
        <taxon>Metazoa</taxon>
        <taxon>Spiralia</taxon>
        <taxon>Lophotrochozoa</taxon>
        <taxon>Annelida</taxon>
        <taxon>Polychaeta</taxon>
        <taxon>Sedentaria</taxon>
        <taxon>Canalipalpata</taxon>
        <taxon>Sabellida</taxon>
        <taxon>Oweniida</taxon>
        <taxon>Oweniidae</taxon>
        <taxon>Owenia</taxon>
    </lineage>
</organism>
<gene>
    <name evidence="1" type="ORF">OFUS_LOCUS20665</name>
</gene>
<name>A0A8S4PPR4_OWEFU</name>
<sequence length="181" mass="21304">VSRRTLFYLITNWTLIMEEANLLQVKELVKDAFNSFKRELKEETKTPSTKLFKKFHADSNDNIDLKHRGNRKQHEFNVQVANIIEEAAEYLKRPEQATDFDKQQQLLDEVKRYNTEGTIEVASEAAERHPLILIPRPTNGSKVQEGKWVQVYAKATRHVIQMRTNGALEIHVFQIFWQRVR</sequence>
<keyword evidence="2" id="KW-1185">Reference proteome</keyword>